<dbReference type="RefSeq" id="WP_140682379.1">
    <property type="nucleotide sequence ID" value="NZ_RCZA01000013.1"/>
</dbReference>
<evidence type="ECO:0000256" key="11">
    <source>
        <dbReference type="ARBA" id="ARBA00023012"/>
    </source>
</evidence>
<comment type="caution">
    <text evidence="15">The sequence shown here is derived from an EMBL/GenBank/DDBJ whole genome shotgun (WGS) entry which is preliminary data.</text>
</comment>
<dbReference type="Pfam" id="PF02518">
    <property type="entry name" value="HATPase_c"/>
    <property type="match status" value="1"/>
</dbReference>
<dbReference type="AlphaFoldDB" id="A0A502HVT4"/>
<evidence type="ECO:0000313" key="16">
    <source>
        <dbReference type="Proteomes" id="UP000320914"/>
    </source>
</evidence>
<dbReference type="InterPro" id="IPR050428">
    <property type="entry name" value="TCS_sensor_his_kinase"/>
</dbReference>
<evidence type="ECO:0000256" key="9">
    <source>
        <dbReference type="ARBA" id="ARBA00022840"/>
    </source>
</evidence>
<dbReference type="InterPro" id="IPR003661">
    <property type="entry name" value="HisK_dim/P_dom"/>
</dbReference>
<keyword evidence="9" id="KW-0067">ATP-binding</keyword>
<dbReference type="CDD" id="cd00082">
    <property type="entry name" value="HisKA"/>
    <property type="match status" value="1"/>
</dbReference>
<protein>
    <recommendedName>
        <fullName evidence="3">histidine kinase</fullName>
        <ecNumber evidence="3">2.7.13.3</ecNumber>
    </recommendedName>
</protein>
<dbReference type="EMBL" id="RCZA01000013">
    <property type="protein sequence ID" value="TPG77943.1"/>
    <property type="molecule type" value="Genomic_DNA"/>
</dbReference>
<feature type="domain" description="Histidine kinase" evidence="14">
    <location>
        <begin position="228"/>
        <end position="441"/>
    </location>
</feature>
<organism evidence="15 16">
    <name type="scientific">Pseudomonas mandelii</name>
    <dbReference type="NCBI Taxonomy" id="75612"/>
    <lineage>
        <taxon>Bacteria</taxon>
        <taxon>Pseudomonadati</taxon>
        <taxon>Pseudomonadota</taxon>
        <taxon>Gammaproteobacteria</taxon>
        <taxon>Pseudomonadales</taxon>
        <taxon>Pseudomonadaceae</taxon>
        <taxon>Pseudomonas</taxon>
    </lineage>
</organism>
<keyword evidence="12 13" id="KW-0472">Membrane</keyword>
<dbReference type="Gene3D" id="3.30.565.10">
    <property type="entry name" value="Histidine kinase-like ATPase, C-terminal domain"/>
    <property type="match status" value="1"/>
</dbReference>
<evidence type="ECO:0000256" key="13">
    <source>
        <dbReference type="SAM" id="Phobius"/>
    </source>
</evidence>
<evidence type="ECO:0000256" key="5">
    <source>
        <dbReference type="ARBA" id="ARBA00022679"/>
    </source>
</evidence>
<dbReference type="SUPFAM" id="SSF47384">
    <property type="entry name" value="Homodimeric domain of signal transducing histidine kinase"/>
    <property type="match status" value="1"/>
</dbReference>
<evidence type="ECO:0000256" key="12">
    <source>
        <dbReference type="ARBA" id="ARBA00023136"/>
    </source>
</evidence>
<evidence type="ECO:0000313" key="15">
    <source>
        <dbReference type="EMBL" id="TPG77943.1"/>
    </source>
</evidence>
<dbReference type="SMART" id="SM00388">
    <property type="entry name" value="HisKA"/>
    <property type="match status" value="1"/>
</dbReference>
<keyword evidence="4" id="KW-0597">Phosphoprotein</keyword>
<evidence type="ECO:0000256" key="4">
    <source>
        <dbReference type="ARBA" id="ARBA00022553"/>
    </source>
</evidence>
<dbReference type="InterPro" id="IPR004358">
    <property type="entry name" value="Sig_transdc_His_kin-like_C"/>
</dbReference>
<evidence type="ECO:0000256" key="2">
    <source>
        <dbReference type="ARBA" id="ARBA00004141"/>
    </source>
</evidence>
<keyword evidence="6 13" id="KW-0812">Transmembrane</keyword>
<dbReference type="SMART" id="SM00387">
    <property type="entry name" value="HATPase_c"/>
    <property type="match status" value="1"/>
</dbReference>
<keyword evidence="10 13" id="KW-1133">Transmembrane helix</keyword>
<name>A0A502HVT4_9PSED</name>
<evidence type="ECO:0000259" key="14">
    <source>
        <dbReference type="PROSITE" id="PS50109"/>
    </source>
</evidence>
<feature type="transmembrane region" description="Helical" evidence="13">
    <location>
        <begin position="148"/>
        <end position="167"/>
    </location>
</feature>
<dbReference type="PRINTS" id="PR00344">
    <property type="entry name" value="BCTRLSENSOR"/>
</dbReference>
<evidence type="ECO:0000256" key="6">
    <source>
        <dbReference type="ARBA" id="ARBA00022692"/>
    </source>
</evidence>
<evidence type="ECO:0000256" key="3">
    <source>
        <dbReference type="ARBA" id="ARBA00012438"/>
    </source>
</evidence>
<dbReference type="GO" id="GO:0005886">
    <property type="term" value="C:plasma membrane"/>
    <property type="evidence" value="ECO:0007669"/>
    <property type="project" value="TreeGrafter"/>
</dbReference>
<keyword evidence="7" id="KW-0547">Nucleotide-binding</keyword>
<dbReference type="InterPro" id="IPR005467">
    <property type="entry name" value="His_kinase_dom"/>
</dbReference>
<keyword evidence="8 15" id="KW-0418">Kinase</keyword>
<gene>
    <name evidence="15" type="ORF">EAH74_26930</name>
</gene>
<dbReference type="PANTHER" id="PTHR45436:SF14">
    <property type="entry name" value="SENSOR PROTEIN QSEC"/>
    <property type="match status" value="1"/>
</dbReference>
<evidence type="ECO:0000256" key="8">
    <source>
        <dbReference type="ARBA" id="ARBA00022777"/>
    </source>
</evidence>
<keyword evidence="5" id="KW-0808">Transferase</keyword>
<dbReference type="Proteomes" id="UP000320914">
    <property type="component" value="Unassembled WGS sequence"/>
</dbReference>
<dbReference type="InterPro" id="IPR036097">
    <property type="entry name" value="HisK_dim/P_sf"/>
</dbReference>
<dbReference type="PANTHER" id="PTHR45436">
    <property type="entry name" value="SENSOR HISTIDINE KINASE YKOH"/>
    <property type="match status" value="1"/>
</dbReference>
<keyword evidence="11" id="KW-0902">Two-component regulatory system</keyword>
<reference evidence="15 16" key="1">
    <citation type="journal article" date="2019" name="Environ. Microbiol.">
        <title>Species interactions and distinct microbial communities in high Arctic permafrost affected cryosols are associated with the CH4 and CO2 gas fluxes.</title>
        <authorList>
            <person name="Altshuler I."/>
            <person name="Hamel J."/>
            <person name="Turney S."/>
            <person name="Magnuson E."/>
            <person name="Levesque R."/>
            <person name="Greer C."/>
            <person name="Whyte L.G."/>
        </authorList>
    </citation>
    <scope>NUCLEOTIDE SEQUENCE [LARGE SCALE GENOMIC DNA]</scope>
    <source>
        <strain evidence="15 16">OWC5</strain>
    </source>
</reference>
<evidence type="ECO:0000256" key="10">
    <source>
        <dbReference type="ARBA" id="ARBA00022989"/>
    </source>
</evidence>
<dbReference type="SUPFAM" id="SSF55874">
    <property type="entry name" value="ATPase domain of HSP90 chaperone/DNA topoisomerase II/histidine kinase"/>
    <property type="match status" value="1"/>
</dbReference>
<comment type="catalytic activity">
    <reaction evidence="1">
        <text>ATP + protein L-histidine = ADP + protein N-phospho-L-histidine.</text>
        <dbReference type="EC" id="2.7.13.3"/>
    </reaction>
</comment>
<dbReference type="Pfam" id="PF00512">
    <property type="entry name" value="HisKA"/>
    <property type="match status" value="1"/>
</dbReference>
<dbReference type="InterPro" id="IPR036890">
    <property type="entry name" value="HATPase_C_sf"/>
</dbReference>
<dbReference type="PROSITE" id="PS50109">
    <property type="entry name" value="HIS_KIN"/>
    <property type="match status" value="1"/>
</dbReference>
<dbReference type="EC" id="2.7.13.3" evidence="3"/>
<dbReference type="GO" id="GO:0000155">
    <property type="term" value="F:phosphorelay sensor kinase activity"/>
    <property type="evidence" value="ECO:0007669"/>
    <property type="project" value="InterPro"/>
</dbReference>
<dbReference type="GO" id="GO:0005524">
    <property type="term" value="F:ATP binding"/>
    <property type="evidence" value="ECO:0007669"/>
    <property type="project" value="UniProtKB-KW"/>
</dbReference>
<evidence type="ECO:0000256" key="7">
    <source>
        <dbReference type="ARBA" id="ARBA00022741"/>
    </source>
</evidence>
<evidence type="ECO:0000256" key="1">
    <source>
        <dbReference type="ARBA" id="ARBA00000085"/>
    </source>
</evidence>
<accession>A0A502HVT4</accession>
<sequence>MSSLRRRLLLWLLPATFLAGLLASVGTYWGAVLELDDLLNEQMRYIAEHISVDPGERIALTDTRDKPSPLRDDNADEVLLQVWNAGVLSFTTDSALILPPPMQTGLSDVQVGDQTWHTFVSQRGDKVFRVAQAQNKRWEELAGLAVHLLWPVVSLIPFLALFLWFGISYGLKPLKTVATELSERNVNSLQPIASKELPSEVKPLVDALNDLLGRLANAFTMQKHFIADAAHELRTPVAALSIQVELAQRATQDAERAVSLSEVQAGVTRLTHLTQQLLTLARLEPDAQSSVMQSVDLSALCKSVISDQVRRAEASGIDLGLAEHAASSISGDPETLRILLNNLVENAIRYAGAHAKVDLAVRDTEQGVVLEVCDNGSGINAAERERVLERFYRGNNQTGPGSGLGLSIVKTIAEQHGAQVLLDAAPNGVGLRVQIMFPTKLWKLTEQENTP</sequence>
<comment type="subcellular location">
    <subcellularLocation>
        <location evidence="2">Membrane</location>
        <topology evidence="2">Multi-pass membrane protein</topology>
    </subcellularLocation>
</comment>
<dbReference type="Gene3D" id="1.10.287.130">
    <property type="match status" value="1"/>
</dbReference>
<dbReference type="InterPro" id="IPR003594">
    <property type="entry name" value="HATPase_dom"/>
</dbReference>
<proteinExistence type="predicted"/>